<dbReference type="AlphaFoldDB" id="A0A1F5P2T7"/>
<dbReference type="Proteomes" id="UP000176339">
    <property type="component" value="Unassembled WGS sequence"/>
</dbReference>
<accession>A0A1F5P2T7</accession>
<dbReference type="InterPro" id="IPR000771">
    <property type="entry name" value="FBA_II"/>
</dbReference>
<comment type="caution">
    <text evidence="3">The sequence shown here is derived from an EMBL/GenBank/DDBJ whole genome shotgun (WGS) entry which is preliminary data.</text>
</comment>
<protein>
    <submittedName>
        <fullName evidence="3">Tagatose-bisphosphate aldolase</fullName>
    </submittedName>
</protein>
<feature type="active site" description="Proton donor" evidence="1">
    <location>
        <position position="80"/>
    </location>
</feature>
<dbReference type="Pfam" id="PF01116">
    <property type="entry name" value="F_bP_aldolase"/>
    <property type="match status" value="1"/>
</dbReference>
<dbReference type="InterPro" id="IPR013785">
    <property type="entry name" value="Aldolase_TIM"/>
</dbReference>
<feature type="binding site" evidence="2">
    <location>
        <position position="81"/>
    </location>
    <ligand>
        <name>Zn(2+)</name>
        <dbReference type="ChEBI" id="CHEBI:29105"/>
        <label>1</label>
        <note>catalytic</note>
    </ligand>
</feature>
<sequence length="284" mass="30661">MQKPIDYIKDAENRGVAIGHFNISDMAALNAICESAKELGLPIFIGVSEGEREFIGIKKVRALVSAATEEYGIPVFLNADHTYSFEKIKEVVAAGYDSIIFDGAKLSFEENVRQTKQVVEYARSVNPAILVEAELGYIGTSSKLLDKIPEGAGLHLTTPEEAAEFVKATGIDLLAPAVGNIHGMLKNAPEPRLDIPRIAAVREACGVPLVLHGGSGTKDEDFVAGIKAGISMIHINTEIRVAWKNGIAEFMKANPDETTPYKILKSASDSVKKVVLARLKLFNS</sequence>
<dbReference type="PANTHER" id="PTHR30304:SF0">
    <property type="entry name" value="D-TAGATOSE-1,6-BISPHOSPHATE ALDOLASE SUBUNIT GATY-RELATED"/>
    <property type="match status" value="1"/>
</dbReference>
<dbReference type="SUPFAM" id="SSF51569">
    <property type="entry name" value="Aldolase"/>
    <property type="match status" value="1"/>
</dbReference>
<dbReference type="CDD" id="cd00947">
    <property type="entry name" value="TBP_aldolase_IIB"/>
    <property type="match status" value="1"/>
</dbReference>
<keyword evidence="2" id="KW-0862">Zinc</keyword>
<dbReference type="PANTHER" id="PTHR30304">
    <property type="entry name" value="D-TAGATOSE-1,6-BISPHOSPHATE ALDOLASE"/>
    <property type="match status" value="1"/>
</dbReference>
<feature type="binding site" evidence="2">
    <location>
        <position position="212"/>
    </location>
    <ligand>
        <name>Zn(2+)</name>
        <dbReference type="ChEBI" id="CHEBI:29105"/>
        <label>1</label>
        <note>catalytic</note>
    </ligand>
</feature>
<organism evidence="3 4">
    <name type="scientific">Candidatus Doudnabacteria bacterium RIFCSPHIGHO2_01_FULL_49_9</name>
    <dbReference type="NCBI Taxonomy" id="1817827"/>
    <lineage>
        <taxon>Bacteria</taxon>
        <taxon>Candidatus Doudnaibacteriota</taxon>
    </lineage>
</organism>
<evidence type="ECO:0000256" key="1">
    <source>
        <dbReference type="PIRSR" id="PIRSR001359-1"/>
    </source>
</evidence>
<feature type="binding site" evidence="2">
    <location>
        <position position="182"/>
    </location>
    <ligand>
        <name>Zn(2+)</name>
        <dbReference type="ChEBI" id="CHEBI:29105"/>
        <label>1</label>
        <note>catalytic</note>
    </ligand>
</feature>
<feature type="binding site" evidence="2">
    <location>
        <position position="134"/>
    </location>
    <ligand>
        <name>Zn(2+)</name>
        <dbReference type="ChEBI" id="CHEBI:29105"/>
        <label>2</label>
    </ligand>
</feature>
<gene>
    <name evidence="3" type="ORF">A2846_04605</name>
</gene>
<reference evidence="3 4" key="1">
    <citation type="journal article" date="2016" name="Nat. Commun.">
        <title>Thousands of microbial genomes shed light on interconnected biogeochemical processes in an aquifer system.</title>
        <authorList>
            <person name="Anantharaman K."/>
            <person name="Brown C.T."/>
            <person name="Hug L.A."/>
            <person name="Sharon I."/>
            <person name="Castelle C.J."/>
            <person name="Probst A.J."/>
            <person name="Thomas B.C."/>
            <person name="Singh A."/>
            <person name="Wilkins M.J."/>
            <person name="Karaoz U."/>
            <person name="Brodie E.L."/>
            <person name="Williams K.H."/>
            <person name="Hubbard S.S."/>
            <person name="Banfield J.F."/>
        </authorList>
    </citation>
    <scope>NUCLEOTIDE SEQUENCE [LARGE SCALE GENOMIC DNA]</scope>
</reference>
<dbReference type="Gene3D" id="3.20.20.70">
    <property type="entry name" value="Aldolase class I"/>
    <property type="match status" value="1"/>
</dbReference>
<dbReference type="GO" id="GO:0008270">
    <property type="term" value="F:zinc ion binding"/>
    <property type="evidence" value="ECO:0007669"/>
    <property type="project" value="InterPro"/>
</dbReference>
<dbReference type="InterPro" id="IPR050246">
    <property type="entry name" value="Class_II_FBP_aldolase"/>
</dbReference>
<evidence type="ECO:0000313" key="4">
    <source>
        <dbReference type="Proteomes" id="UP000176339"/>
    </source>
</evidence>
<dbReference type="EMBL" id="MFEN01000021">
    <property type="protein sequence ID" value="OGE84239.1"/>
    <property type="molecule type" value="Genomic_DNA"/>
</dbReference>
<dbReference type="GO" id="GO:0005975">
    <property type="term" value="P:carbohydrate metabolic process"/>
    <property type="evidence" value="ECO:0007669"/>
    <property type="project" value="InterPro"/>
</dbReference>
<dbReference type="GO" id="GO:0016832">
    <property type="term" value="F:aldehyde-lyase activity"/>
    <property type="evidence" value="ECO:0007669"/>
    <property type="project" value="InterPro"/>
</dbReference>
<evidence type="ECO:0000256" key="2">
    <source>
        <dbReference type="PIRSR" id="PIRSR001359-3"/>
    </source>
</evidence>
<evidence type="ECO:0000313" key="3">
    <source>
        <dbReference type="EMBL" id="OGE84239.1"/>
    </source>
</evidence>
<dbReference type="NCBIfam" id="TIGR00167">
    <property type="entry name" value="cbbA"/>
    <property type="match status" value="1"/>
</dbReference>
<dbReference type="PIRSF" id="PIRSF001359">
    <property type="entry name" value="F_bP_aldolase_II"/>
    <property type="match status" value="1"/>
</dbReference>
<comment type="cofactor">
    <cofactor evidence="2">
        <name>Zn(2+)</name>
        <dbReference type="ChEBI" id="CHEBI:29105"/>
    </cofactor>
    <text evidence="2">Binds 2 Zn(2+) ions per subunit. One is catalytic and the other provides a structural contribution.</text>
</comment>
<feature type="binding site" evidence="2">
    <location>
        <position position="102"/>
    </location>
    <ligand>
        <name>Zn(2+)</name>
        <dbReference type="ChEBI" id="CHEBI:29105"/>
        <label>2</label>
    </ligand>
</feature>
<keyword evidence="2" id="KW-0479">Metal-binding</keyword>
<proteinExistence type="predicted"/>
<name>A0A1F5P2T7_9BACT</name>